<reference evidence="3" key="1">
    <citation type="submission" date="2023-04" db="EMBL/GenBank/DDBJ databases">
        <authorList>
            <consortium name="ELIXIR-Norway"/>
        </authorList>
    </citation>
    <scope>NUCLEOTIDE SEQUENCE [LARGE SCALE GENOMIC DNA]</scope>
</reference>
<feature type="compositionally biased region" description="Basic and acidic residues" evidence="1">
    <location>
        <begin position="226"/>
        <end position="237"/>
    </location>
</feature>
<proteinExistence type="predicted"/>
<dbReference type="EMBL" id="OX459962">
    <property type="protein sequence ID" value="CAI9167296.1"/>
    <property type="molecule type" value="Genomic_DNA"/>
</dbReference>
<evidence type="ECO:0000256" key="1">
    <source>
        <dbReference type="SAM" id="MobiDB-lite"/>
    </source>
</evidence>
<keyword evidence="2" id="KW-1133">Transmembrane helix</keyword>
<feature type="compositionally biased region" description="Low complexity" evidence="1">
    <location>
        <begin position="513"/>
        <end position="571"/>
    </location>
</feature>
<evidence type="ECO:0008006" key="5">
    <source>
        <dbReference type="Google" id="ProtNLM"/>
    </source>
</evidence>
<keyword evidence="4" id="KW-1185">Reference proteome</keyword>
<accession>A0ABN8Z571</accession>
<dbReference type="Pfam" id="PF17823">
    <property type="entry name" value="DUF5585"/>
    <property type="match status" value="1"/>
</dbReference>
<keyword evidence="2" id="KW-0812">Transmembrane</keyword>
<dbReference type="InterPro" id="IPR041056">
    <property type="entry name" value="DUF5585"/>
</dbReference>
<feature type="transmembrane region" description="Helical" evidence="2">
    <location>
        <begin position="724"/>
        <end position="745"/>
    </location>
</feature>
<dbReference type="PANTHER" id="PTHR16021">
    <property type="entry name" value="MANSC DOMAIN CONTAINING PROTEIN 1"/>
    <property type="match status" value="1"/>
</dbReference>
<dbReference type="Proteomes" id="UP001176941">
    <property type="component" value="Chromosome 26"/>
</dbReference>
<feature type="compositionally biased region" description="Low complexity" evidence="1">
    <location>
        <begin position="208"/>
        <end position="217"/>
    </location>
</feature>
<feature type="compositionally biased region" description="Gly residues" evidence="1">
    <location>
        <begin position="42"/>
        <end position="54"/>
    </location>
</feature>
<evidence type="ECO:0000256" key="2">
    <source>
        <dbReference type="SAM" id="Phobius"/>
    </source>
</evidence>
<dbReference type="InterPro" id="IPR052660">
    <property type="entry name" value="Erythrocyte_Invasion_ImmMod"/>
</dbReference>
<evidence type="ECO:0000313" key="4">
    <source>
        <dbReference type="Proteomes" id="UP001176941"/>
    </source>
</evidence>
<feature type="region of interest" description="Disordered" evidence="1">
    <location>
        <begin position="185"/>
        <end position="276"/>
    </location>
</feature>
<protein>
    <recommendedName>
        <fullName evidence="5">Prostate androgen-regulated mucin-like protein 1</fullName>
    </recommendedName>
</protein>
<feature type="region of interest" description="Disordered" evidence="1">
    <location>
        <begin position="431"/>
        <end position="704"/>
    </location>
</feature>
<sequence length="772" mass="80175">MARLPGSSRGSGRLQPPPLGRRGPGRRGRREEARERKPSRGPGAGAPRGRGGGCPVCAPRGLRPDRAPEAGVSPVKSGQDWARPVGKLRHGAGVWEEGCPRARAVRQFRGWKPGAPSQVRALSGDRSHPSRVLLGAVPRHLCSPGRGPGKATARRVRGRDRSGDGERFLGYPGLVLSRERPVLGRWAQGGHRPSGGGEAGPALGLVPAQRQVQPGAGRRPRGRRRLLPERVPGRDHTSSLLISEPPTKASDRSSPRAGRAGTFDEQPPPPSQQTLQTLPRECLLPASTEVYPPRAARCFLWGGGGVKAGMRELPVPRLRCRPRPHAGPRALPRRPRAAGPPQGLLRPGPSAKQQGALSSLRRGRLGAPGTAQPCSRPTCKMWTALVLIWVSSWSLSESLHTSEHPLLNQTWDHSDTNSSVETVTGVLNRTADMTPATPSPITLTRGTWGGDHTSPAVTAGTTHRTDVGTSVTAGGTRAGAASRAPTPPAPVSAWRTPSSPGTRAPGNSSSSRPVTAMPPATPTLATSAQPAAATPASVSSPAGSPGPPGSTASLSTASLTPSSPRVPSVSTQGPTVQVPTPAPGTVDDTARRPAPTLLNTTPEPTSPSAASVSTTVGTTTKAPAPTVSSAAAPTPHTSPAPAVEATTPTTRPSPATSTPGAPEPGTTQVPEQARPVATPGITPPGPTPGDSKVPPTDSCQPSTQGRYLVVSSEPLTLSSVNRSFLLAVLLLGVTLFITVLILFSLQAYESYRKKDYTQVDYLINGMYADSEM</sequence>
<evidence type="ECO:0000313" key="3">
    <source>
        <dbReference type="EMBL" id="CAI9167296.1"/>
    </source>
</evidence>
<organism evidence="3 4">
    <name type="scientific">Rangifer tarandus platyrhynchus</name>
    <name type="common">Svalbard reindeer</name>
    <dbReference type="NCBI Taxonomy" id="3082113"/>
    <lineage>
        <taxon>Eukaryota</taxon>
        <taxon>Metazoa</taxon>
        <taxon>Chordata</taxon>
        <taxon>Craniata</taxon>
        <taxon>Vertebrata</taxon>
        <taxon>Euteleostomi</taxon>
        <taxon>Mammalia</taxon>
        <taxon>Eutheria</taxon>
        <taxon>Laurasiatheria</taxon>
        <taxon>Artiodactyla</taxon>
        <taxon>Ruminantia</taxon>
        <taxon>Pecora</taxon>
        <taxon>Cervidae</taxon>
        <taxon>Odocoileinae</taxon>
        <taxon>Rangifer</taxon>
    </lineage>
</organism>
<dbReference type="PANTHER" id="PTHR16021:SF9">
    <property type="entry name" value="CHROMOSOME 11 OPEN READING FRAME 24"/>
    <property type="match status" value="1"/>
</dbReference>
<feature type="region of interest" description="Disordered" evidence="1">
    <location>
        <begin position="138"/>
        <end position="171"/>
    </location>
</feature>
<feature type="compositionally biased region" description="Basic and acidic residues" evidence="1">
    <location>
        <begin position="29"/>
        <end position="38"/>
    </location>
</feature>
<keyword evidence="2" id="KW-0472">Membrane</keyword>
<feature type="compositionally biased region" description="Basic residues" evidence="1">
    <location>
        <begin position="318"/>
        <end position="336"/>
    </location>
</feature>
<feature type="region of interest" description="Disordered" evidence="1">
    <location>
        <begin position="1"/>
        <end position="84"/>
    </location>
</feature>
<gene>
    <name evidence="3" type="ORF">MRATA1EN1_LOCUS16258</name>
</gene>
<feature type="compositionally biased region" description="Low complexity" evidence="1">
    <location>
        <begin position="467"/>
        <end position="484"/>
    </location>
</feature>
<feature type="compositionally biased region" description="Low complexity" evidence="1">
    <location>
        <begin position="600"/>
        <end position="667"/>
    </location>
</feature>
<feature type="compositionally biased region" description="Polar residues" evidence="1">
    <location>
        <begin position="495"/>
        <end position="512"/>
    </location>
</feature>
<name>A0ABN8Z571_RANTA</name>
<feature type="region of interest" description="Disordered" evidence="1">
    <location>
        <begin position="318"/>
        <end position="373"/>
    </location>
</feature>